<evidence type="ECO:0000313" key="7">
    <source>
        <dbReference type="Ensembl" id="ENSNPEP00000013885.1"/>
    </source>
</evidence>
<reference evidence="7" key="2">
    <citation type="submission" date="2025-09" db="UniProtKB">
        <authorList>
            <consortium name="Ensembl"/>
        </authorList>
    </citation>
    <scope>IDENTIFICATION</scope>
</reference>
<keyword evidence="5" id="KW-0472">Membrane</keyword>
<name>A0A8C6ZEY6_NOTPE</name>
<accession>A0A8C6ZEY6</accession>
<dbReference type="GO" id="GO:0061630">
    <property type="term" value="F:ubiquitin protein ligase activity"/>
    <property type="evidence" value="ECO:0007669"/>
    <property type="project" value="TreeGrafter"/>
</dbReference>
<evidence type="ECO:0000256" key="2">
    <source>
        <dbReference type="ARBA" id="ARBA00022771"/>
    </source>
</evidence>
<dbReference type="PROSITE" id="PS00518">
    <property type="entry name" value="ZF_RING_1"/>
    <property type="match status" value="1"/>
</dbReference>
<feature type="transmembrane region" description="Helical" evidence="5">
    <location>
        <begin position="154"/>
        <end position="173"/>
    </location>
</feature>
<feature type="domain" description="RING-type" evidence="6">
    <location>
        <begin position="39"/>
        <end position="85"/>
    </location>
</feature>
<dbReference type="Ensembl" id="ENSNPET00000014222.1">
    <property type="protein sequence ID" value="ENSNPEP00000013885.1"/>
    <property type="gene ID" value="ENSNPEG00000010378.1"/>
</dbReference>
<keyword evidence="2 4" id="KW-0863">Zinc-finger</keyword>
<evidence type="ECO:0000259" key="6">
    <source>
        <dbReference type="PROSITE" id="PS50089"/>
    </source>
</evidence>
<dbReference type="SMART" id="SM00184">
    <property type="entry name" value="RING"/>
    <property type="match status" value="1"/>
</dbReference>
<keyword evidence="3" id="KW-0862">Zinc</keyword>
<dbReference type="PANTHER" id="PTHR22791">
    <property type="entry name" value="RING-TYPE DOMAIN-CONTAINING PROTEIN"/>
    <property type="match status" value="1"/>
</dbReference>
<dbReference type="Gene3D" id="3.30.40.10">
    <property type="entry name" value="Zinc/RING finger domain, C3HC4 (zinc finger)"/>
    <property type="match status" value="1"/>
</dbReference>
<dbReference type="Pfam" id="PF14634">
    <property type="entry name" value="zf-RING_5"/>
    <property type="match status" value="1"/>
</dbReference>
<reference evidence="7" key="1">
    <citation type="submission" date="2025-08" db="UniProtKB">
        <authorList>
            <consortium name="Ensembl"/>
        </authorList>
    </citation>
    <scope>IDENTIFICATION</scope>
</reference>
<dbReference type="PANTHER" id="PTHR22791:SF28">
    <property type="entry name" value="E3 UBIQUITIN-PROTEIN LIGASE RNF186"/>
    <property type="match status" value="1"/>
</dbReference>
<organism evidence="7 8">
    <name type="scientific">Nothoprocta perdicaria</name>
    <name type="common">Chilean tinamou</name>
    <name type="synonym">Crypturus perdicarius</name>
    <dbReference type="NCBI Taxonomy" id="30464"/>
    <lineage>
        <taxon>Eukaryota</taxon>
        <taxon>Metazoa</taxon>
        <taxon>Chordata</taxon>
        <taxon>Craniata</taxon>
        <taxon>Vertebrata</taxon>
        <taxon>Euteleostomi</taxon>
        <taxon>Archelosauria</taxon>
        <taxon>Archosauria</taxon>
        <taxon>Dinosauria</taxon>
        <taxon>Saurischia</taxon>
        <taxon>Theropoda</taxon>
        <taxon>Coelurosauria</taxon>
        <taxon>Aves</taxon>
        <taxon>Palaeognathae</taxon>
        <taxon>Tinamiformes</taxon>
        <taxon>Tinamidae</taxon>
        <taxon>Nothoprocta</taxon>
    </lineage>
</organism>
<dbReference type="InterPro" id="IPR051435">
    <property type="entry name" value="RING_finger_E3_ubiq-ligases"/>
</dbReference>
<sequence length="221" mass="24566">PPFSRCSRYSLRLPRPGWPQLPAGHGGPAGPGRGLDMDCLVCFNRYSVHRAPKLLACQHAFCAVCLKLMLRKDDRTWTITCPLCRKETIVLGGLIRTLHDKDDIMEHLESPHLALEMYMAPTGLHSKSWIQTSQDTPSREQHAPADNRLAIQRLVLLLLLLVILTILILPFLYSGLIKWVICLMLTLGVIMSLVLCCNPKLYCSGNSLSSCHKGSNISAIA</sequence>
<evidence type="ECO:0000313" key="8">
    <source>
        <dbReference type="Proteomes" id="UP000694420"/>
    </source>
</evidence>
<evidence type="ECO:0000256" key="1">
    <source>
        <dbReference type="ARBA" id="ARBA00022723"/>
    </source>
</evidence>
<evidence type="ECO:0000256" key="4">
    <source>
        <dbReference type="PROSITE-ProRule" id="PRU00175"/>
    </source>
</evidence>
<dbReference type="GO" id="GO:0016567">
    <property type="term" value="P:protein ubiquitination"/>
    <property type="evidence" value="ECO:0007669"/>
    <property type="project" value="TreeGrafter"/>
</dbReference>
<dbReference type="AlphaFoldDB" id="A0A8C6ZEY6"/>
<dbReference type="Proteomes" id="UP000694420">
    <property type="component" value="Unplaced"/>
</dbReference>
<proteinExistence type="predicted"/>
<keyword evidence="1" id="KW-0479">Metal-binding</keyword>
<keyword evidence="5" id="KW-0812">Transmembrane</keyword>
<dbReference type="GO" id="GO:0008270">
    <property type="term" value="F:zinc ion binding"/>
    <property type="evidence" value="ECO:0007669"/>
    <property type="project" value="UniProtKB-KW"/>
</dbReference>
<protein>
    <submittedName>
        <fullName evidence="7">Ring finger protein 186</fullName>
    </submittedName>
</protein>
<evidence type="ECO:0000256" key="5">
    <source>
        <dbReference type="SAM" id="Phobius"/>
    </source>
</evidence>
<dbReference type="SUPFAM" id="SSF57850">
    <property type="entry name" value="RING/U-box"/>
    <property type="match status" value="1"/>
</dbReference>
<dbReference type="InterPro" id="IPR017907">
    <property type="entry name" value="Znf_RING_CS"/>
</dbReference>
<feature type="transmembrane region" description="Helical" evidence="5">
    <location>
        <begin position="179"/>
        <end position="197"/>
    </location>
</feature>
<keyword evidence="5" id="KW-1133">Transmembrane helix</keyword>
<evidence type="ECO:0000256" key="3">
    <source>
        <dbReference type="ARBA" id="ARBA00022833"/>
    </source>
</evidence>
<dbReference type="InterPro" id="IPR001841">
    <property type="entry name" value="Znf_RING"/>
</dbReference>
<dbReference type="InterPro" id="IPR013083">
    <property type="entry name" value="Znf_RING/FYVE/PHD"/>
</dbReference>
<keyword evidence="8" id="KW-1185">Reference proteome</keyword>
<dbReference type="PROSITE" id="PS50089">
    <property type="entry name" value="ZF_RING_2"/>
    <property type="match status" value="1"/>
</dbReference>